<accession>A0A5J4KKF1</accession>
<protein>
    <submittedName>
        <fullName evidence="2">Uncharacterized protein</fullName>
    </submittedName>
</protein>
<dbReference type="Proteomes" id="UP000326912">
    <property type="component" value="Unassembled WGS sequence"/>
</dbReference>
<keyword evidence="1" id="KW-0812">Transmembrane</keyword>
<reference evidence="2 3" key="1">
    <citation type="submission" date="2019-10" db="EMBL/GenBank/DDBJ databases">
        <title>Dictyobacter vulcani sp. nov., within the class Ktedonobacteria, isolated from soil of volcanic Mt. Zao.</title>
        <authorList>
            <person name="Zheng Y."/>
            <person name="Wang C.M."/>
            <person name="Sakai Y."/>
            <person name="Abe K."/>
            <person name="Yokota A."/>
            <person name="Yabe S."/>
        </authorList>
    </citation>
    <scope>NUCLEOTIDE SEQUENCE [LARGE SCALE GENOMIC DNA]</scope>
    <source>
        <strain evidence="2 3">W12</strain>
    </source>
</reference>
<keyword evidence="1" id="KW-0472">Membrane</keyword>
<evidence type="ECO:0000313" key="2">
    <source>
        <dbReference type="EMBL" id="GER86661.1"/>
    </source>
</evidence>
<gene>
    <name evidence="2" type="ORF">KDW_08230</name>
</gene>
<evidence type="ECO:0000313" key="3">
    <source>
        <dbReference type="Proteomes" id="UP000326912"/>
    </source>
</evidence>
<organism evidence="2 3">
    <name type="scientific">Dictyobacter vulcani</name>
    <dbReference type="NCBI Taxonomy" id="2607529"/>
    <lineage>
        <taxon>Bacteria</taxon>
        <taxon>Bacillati</taxon>
        <taxon>Chloroflexota</taxon>
        <taxon>Ktedonobacteria</taxon>
        <taxon>Ktedonobacterales</taxon>
        <taxon>Dictyobacteraceae</taxon>
        <taxon>Dictyobacter</taxon>
    </lineage>
</organism>
<proteinExistence type="predicted"/>
<feature type="transmembrane region" description="Helical" evidence="1">
    <location>
        <begin position="37"/>
        <end position="57"/>
    </location>
</feature>
<dbReference type="AlphaFoldDB" id="A0A5J4KKF1"/>
<evidence type="ECO:0000256" key="1">
    <source>
        <dbReference type="SAM" id="Phobius"/>
    </source>
</evidence>
<sequence>MITGRMLFTTCACEFPDITDHKTRVLPDAMNNMHTVAFVHSGLPLFVAIGISAPISWGRPPDII</sequence>
<dbReference type="RefSeq" id="WP_151754756.1">
    <property type="nucleotide sequence ID" value="NZ_BKZW01000001.1"/>
</dbReference>
<keyword evidence="3" id="KW-1185">Reference proteome</keyword>
<comment type="caution">
    <text evidence="2">The sequence shown here is derived from an EMBL/GenBank/DDBJ whole genome shotgun (WGS) entry which is preliminary data.</text>
</comment>
<dbReference type="EMBL" id="BKZW01000001">
    <property type="protein sequence ID" value="GER86661.1"/>
    <property type="molecule type" value="Genomic_DNA"/>
</dbReference>
<keyword evidence="1" id="KW-1133">Transmembrane helix</keyword>
<name>A0A5J4KKF1_9CHLR</name>